<name>A0ABW2EHM6_9BACI</name>
<proteinExistence type="predicted"/>
<evidence type="ECO:0000313" key="2">
    <source>
        <dbReference type="Proteomes" id="UP001596410"/>
    </source>
</evidence>
<comment type="caution">
    <text evidence="1">The sequence shown here is derived from an EMBL/GenBank/DDBJ whole genome shotgun (WGS) entry which is preliminary data.</text>
</comment>
<dbReference type="Proteomes" id="UP001596410">
    <property type="component" value="Unassembled WGS sequence"/>
</dbReference>
<reference evidence="2" key="1">
    <citation type="journal article" date="2019" name="Int. J. Syst. Evol. Microbiol.">
        <title>The Global Catalogue of Microorganisms (GCM) 10K type strain sequencing project: providing services to taxonomists for standard genome sequencing and annotation.</title>
        <authorList>
            <consortium name="The Broad Institute Genomics Platform"/>
            <consortium name="The Broad Institute Genome Sequencing Center for Infectious Disease"/>
            <person name="Wu L."/>
            <person name="Ma J."/>
        </authorList>
    </citation>
    <scope>NUCLEOTIDE SEQUENCE [LARGE SCALE GENOMIC DNA]</scope>
    <source>
        <strain evidence="2">CGMCC 4.1621</strain>
    </source>
</reference>
<sequence length="154" mass="17302">MILIGIIDQLDQNGFRKGNDLQFLSHIFTIQQDVDASVLVDRAKRLTHDFKKMGLRVKPMFYPAIGLLALIENSSKDIETIMSLYYRFNTEKQFRWKKDINFIIATNFIVRDKVENTSLITTGIQTTIETIIQAQQAAMIAGVTAAATASNSGS</sequence>
<gene>
    <name evidence="1" type="ORF">ACFQIC_03975</name>
</gene>
<protein>
    <submittedName>
        <fullName evidence="1">DUF4003 family protein</fullName>
    </submittedName>
</protein>
<dbReference type="EMBL" id="JBHSZV010000011">
    <property type="protein sequence ID" value="MFC7061026.1"/>
    <property type="molecule type" value="Genomic_DNA"/>
</dbReference>
<evidence type="ECO:0000313" key="1">
    <source>
        <dbReference type="EMBL" id="MFC7061026.1"/>
    </source>
</evidence>
<accession>A0ABW2EHM6</accession>
<dbReference type="Pfam" id="PF13170">
    <property type="entry name" value="DUF4003"/>
    <property type="match status" value="1"/>
</dbReference>
<keyword evidence="2" id="KW-1185">Reference proteome</keyword>
<dbReference type="InterPro" id="IPR025062">
    <property type="entry name" value="DUF4003"/>
</dbReference>
<organism evidence="1 2">
    <name type="scientific">Halobacillus seohaensis</name>
    <dbReference type="NCBI Taxonomy" id="447421"/>
    <lineage>
        <taxon>Bacteria</taxon>
        <taxon>Bacillati</taxon>
        <taxon>Bacillota</taxon>
        <taxon>Bacilli</taxon>
        <taxon>Bacillales</taxon>
        <taxon>Bacillaceae</taxon>
        <taxon>Halobacillus</taxon>
    </lineage>
</organism>